<gene>
    <name evidence="1" type="ORF">ENP88_02555</name>
</gene>
<reference evidence="1" key="1">
    <citation type="journal article" date="2020" name="mSystems">
        <title>Genome- and Community-Level Interaction Insights into Carbon Utilization and Element Cycling Functions of Hydrothermarchaeota in Hydrothermal Sediment.</title>
        <authorList>
            <person name="Zhou Z."/>
            <person name="Liu Y."/>
            <person name="Xu W."/>
            <person name="Pan J."/>
            <person name="Luo Z.H."/>
            <person name="Li M."/>
        </authorList>
    </citation>
    <scope>NUCLEOTIDE SEQUENCE [LARGE SCALE GENOMIC DNA]</scope>
    <source>
        <strain evidence="1">SpSt-26</strain>
    </source>
</reference>
<accession>A0A7J2TI57</accession>
<comment type="caution">
    <text evidence="1">The sequence shown here is derived from an EMBL/GenBank/DDBJ whole genome shotgun (WGS) entry which is preliminary data.</text>
</comment>
<sequence length="109" mass="12105">MVGEMLKIEELAKRLKKLVASVEGMESGQKTLVELFSAEDANMEDITEGKASYRVKVTIKAEGAKKIMNWVYDSEAGELHFIDQNSGMHFSIKLLNLKLSGNLPDSESL</sequence>
<proteinExistence type="predicted"/>
<protein>
    <submittedName>
        <fullName evidence="1">Uncharacterized protein</fullName>
    </submittedName>
</protein>
<dbReference type="AlphaFoldDB" id="A0A7J2TI57"/>
<evidence type="ECO:0000313" key="1">
    <source>
        <dbReference type="EMBL" id="HEH35038.1"/>
    </source>
</evidence>
<organism evidence="1">
    <name type="scientific">Archaeoglobus fulgidus</name>
    <dbReference type="NCBI Taxonomy" id="2234"/>
    <lineage>
        <taxon>Archaea</taxon>
        <taxon>Methanobacteriati</taxon>
        <taxon>Methanobacteriota</taxon>
        <taxon>Archaeoglobi</taxon>
        <taxon>Archaeoglobales</taxon>
        <taxon>Archaeoglobaceae</taxon>
        <taxon>Archaeoglobus</taxon>
    </lineage>
</organism>
<name>A0A7J2TI57_ARCFL</name>
<dbReference type="EMBL" id="DSLA01000040">
    <property type="protein sequence ID" value="HEH35038.1"/>
    <property type="molecule type" value="Genomic_DNA"/>
</dbReference>